<dbReference type="Pfam" id="PF09550">
    <property type="entry name" value="Phage_TAC_6"/>
    <property type="match status" value="1"/>
</dbReference>
<dbReference type="STRING" id="364199.SAMN04489858_103259"/>
<organism evidence="1 2">
    <name type="scientific">Paracoccus homiensis</name>
    <dbReference type="NCBI Taxonomy" id="364199"/>
    <lineage>
        <taxon>Bacteria</taxon>
        <taxon>Pseudomonadati</taxon>
        <taxon>Pseudomonadota</taxon>
        <taxon>Alphaproteobacteria</taxon>
        <taxon>Rhodobacterales</taxon>
        <taxon>Paracoccaceae</taxon>
        <taxon>Paracoccus</taxon>
    </lineage>
</organism>
<dbReference type="Proteomes" id="UP000199180">
    <property type="component" value="Unassembled WGS sequence"/>
</dbReference>
<sequence>MTELTPRGLDWPGLMRAGMRGLHLHPQQFWALTPAELALMLGVEAGPSAMTRNRLAELSARFPDTPPATDGAHTS</sequence>
<dbReference type="NCBIfam" id="TIGR02216">
    <property type="entry name" value="phage_TIGR02216"/>
    <property type="match status" value="1"/>
</dbReference>
<dbReference type="EMBL" id="FOHO01000003">
    <property type="protein sequence ID" value="SET17048.1"/>
    <property type="molecule type" value="Genomic_DNA"/>
</dbReference>
<reference evidence="1 2" key="1">
    <citation type="submission" date="2016-10" db="EMBL/GenBank/DDBJ databases">
        <authorList>
            <person name="de Groot N.N."/>
        </authorList>
    </citation>
    <scope>NUCLEOTIDE SEQUENCE [LARGE SCALE GENOMIC DNA]</scope>
    <source>
        <strain evidence="1 2">DSM 17862</strain>
    </source>
</reference>
<dbReference type="InterPro" id="IPR019056">
    <property type="entry name" value="Phage_TAC_6"/>
</dbReference>
<name>A0A1I0CCB5_9RHOB</name>
<evidence type="ECO:0000313" key="2">
    <source>
        <dbReference type="Proteomes" id="UP000199180"/>
    </source>
</evidence>
<evidence type="ECO:0008006" key="3">
    <source>
        <dbReference type="Google" id="ProtNLM"/>
    </source>
</evidence>
<dbReference type="OrthoDB" id="7582980at2"/>
<proteinExistence type="predicted"/>
<dbReference type="AlphaFoldDB" id="A0A1I0CCB5"/>
<dbReference type="InterPro" id="IPR011739">
    <property type="entry name" value="GTA_rcc01693"/>
</dbReference>
<gene>
    <name evidence="1" type="ORF">SAMN04489858_103259</name>
</gene>
<dbReference type="RefSeq" id="WP_090733246.1">
    <property type="nucleotide sequence ID" value="NZ_FOHO01000003.1"/>
</dbReference>
<accession>A0A1I0CCB5</accession>
<protein>
    <recommendedName>
        <fullName evidence="3">Phage tail assembly chaperone protein, TAC</fullName>
    </recommendedName>
</protein>
<evidence type="ECO:0000313" key="1">
    <source>
        <dbReference type="EMBL" id="SET17048.1"/>
    </source>
</evidence>
<keyword evidence="2" id="KW-1185">Reference proteome</keyword>